<gene>
    <name evidence="2" type="ORF">UW61_C0029G0004</name>
</gene>
<dbReference type="Gene3D" id="3.90.79.10">
    <property type="entry name" value="Nucleoside Triphosphate Pyrophosphohydrolase"/>
    <property type="match status" value="1"/>
</dbReference>
<dbReference type="InterPro" id="IPR015797">
    <property type="entry name" value="NUDIX_hydrolase-like_dom_sf"/>
</dbReference>
<dbReference type="Proteomes" id="UP000033901">
    <property type="component" value="Unassembled WGS sequence"/>
</dbReference>
<reference evidence="2 3" key="1">
    <citation type="journal article" date="2015" name="Nature">
        <title>rRNA introns, odd ribosomes, and small enigmatic genomes across a large radiation of phyla.</title>
        <authorList>
            <person name="Brown C.T."/>
            <person name="Hug L.A."/>
            <person name="Thomas B.C."/>
            <person name="Sharon I."/>
            <person name="Castelle C.J."/>
            <person name="Singh A."/>
            <person name="Wilkins M.J."/>
            <person name="Williams K.H."/>
            <person name="Banfield J.F."/>
        </authorList>
    </citation>
    <scope>NUCLEOTIDE SEQUENCE [LARGE SCALE GENOMIC DNA]</scope>
</reference>
<sequence length="200" mass="23115">MSPDRSEVRMIVNERDIGLPGSIDRGFEEIYRVTSVGVVMYEGHLNRSQNHFLSYPNILLLEQLDQPEHPWGIPAGRVDFSDRTPYQTAIREVLEETGLIIDAQRLRLVALNEKRPGEGEKKVIRPVYIYRVHWKELDQLGQWRPESVPPDFGSILVLNKGNSFGLEPEIGRMALVDIQKLVHRMKKPHMTYPSYRSDLI</sequence>
<evidence type="ECO:0000313" key="3">
    <source>
        <dbReference type="Proteomes" id="UP000033901"/>
    </source>
</evidence>
<feature type="domain" description="Nudix hydrolase" evidence="1">
    <location>
        <begin position="31"/>
        <end position="198"/>
    </location>
</feature>
<dbReference type="AlphaFoldDB" id="A0A0G1J4S4"/>
<evidence type="ECO:0000259" key="1">
    <source>
        <dbReference type="PROSITE" id="PS51462"/>
    </source>
</evidence>
<comment type="caution">
    <text evidence="2">The sequence shown here is derived from an EMBL/GenBank/DDBJ whole genome shotgun (WGS) entry which is preliminary data.</text>
</comment>
<dbReference type="SUPFAM" id="SSF55811">
    <property type="entry name" value="Nudix"/>
    <property type="match status" value="1"/>
</dbReference>
<proteinExistence type="predicted"/>
<dbReference type="PROSITE" id="PS51462">
    <property type="entry name" value="NUDIX"/>
    <property type="match status" value="1"/>
</dbReference>
<organism evidence="2 3">
    <name type="scientific">Candidatus Curtissbacteria bacterium GW2011_GWC1_44_33</name>
    <dbReference type="NCBI Taxonomy" id="1618413"/>
    <lineage>
        <taxon>Bacteria</taxon>
        <taxon>Candidatus Curtissiibacteriota</taxon>
    </lineage>
</organism>
<accession>A0A0G1J4S4</accession>
<evidence type="ECO:0000313" key="2">
    <source>
        <dbReference type="EMBL" id="KKT66280.1"/>
    </source>
</evidence>
<dbReference type="EMBL" id="LCIZ01000029">
    <property type="protein sequence ID" value="KKT66280.1"/>
    <property type="molecule type" value="Genomic_DNA"/>
</dbReference>
<name>A0A0G1J4S4_9BACT</name>
<dbReference type="Pfam" id="PF00293">
    <property type="entry name" value="NUDIX"/>
    <property type="match status" value="1"/>
</dbReference>
<protein>
    <recommendedName>
        <fullName evidence="1">Nudix hydrolase domain-containing protein</fullName>
    </recommendedName>
</protein>
<dbReference type="CDD" id="cd02883">
    <property type="entry name" value="NUDIX_Hydrolase"/>
    <property type="match status" value="1"/>
</dbReference>
<dbReference type="InterPro" id="IPR000086">
    <property type="entry name" value="NUDIX_hydrolase_dom"/>
</dbReference>